<organism evidence="2 3">
    <name type="scientific">Pseudodesulfovibrio portus</name>
    <dbReference type="NCBI Taxonomy" id="231439"/>
    <lineage>
        <taxon>Bacteria</taxon>
        <taxon>Pseudomonadati</taxon>
        <taxon>Thermodesulfobacteriota</taxon>
        <taxon>Desulfovibrionia</taxon>
        <taxon>Desulfovibrionales</taxon>
        <taxon>Desulfovibrionaceae</taxon>
    </lineage>
</organism>
<evidence type="ECO:0000256" key="1">
    <source>
        <dbReference type="SAM" id="MobiDB-lite"/>
    </source>
</evidence>
<accession>A0ABM8ARE3</accession>
<name>A0ABM8ARE3_9BACT</name>
<dbReference type="EMBL" id="AP026708">
    <property type="protein sequence ID" value="BDQ33986.1"/>
    <property type="molecule type" value="Genomic_DNA"/>
</dbReference>
<evidence type="ECO:0000313" key="2">
    <source>
        <dbReference type="EMBL" id="BDQ33986.1"/>
    </source>
</evidence>
<dbReference type="Proteomes" id="UP001061361">
    <property type="component" value="Chromosome"/>
</dbReference>
<sequence length="134" mass="15024">MQTLAGLALAAMVLFTSLGCTPSDEDRLSALEAEVAALKERSLASREELAQVRKNLEAIQDLLKLDRDRARLEQDENTAPPSDEELDAKAKSFVDKNLDRLMEVTKKLLDKMEKELDEQLEKMNEPTPPQGDEI</sequence>
<gene>
    <name evidence="2" type="ORF">JCM14722_15280</name>
</gene>
<reference evidence="2" key="1">
    <citation type="submission" date="2022-08" db="EMBL/GenBank/DDBJ databases">
        <title>Genome Sequence of the sulphate-reducing bacterium, Pseudodesulfovibrio portus JCM14722.</title>
        <authorList>
            <person name="Kondo R."/>
            <person name="Kataoka T."/>
        </authorList>
    </citation>
    <scope>NUCLEOTIDE SEQUENCE</scope>
    <source>
        <strain evidence="2">JCM 14722</strain>
    </source>
</reference>
<evidence type="ECO:0000313" key="3">
    <source>
        <dbReference type="Proteomes" id="UP001061361"/>
    </source>
</evidence>
<feature type="region of interest" description="Disordered" evidence="1">
    <location>
        <begin position="115"/>
        <end position="134"/>
    </location>
</feature>
<keyword evidence="3" id="KW-1185">Reference proteome</keyword>
<protein>
    <submittedName>
        <fullName evidence="2">Uncharacterized protein</fullName>
    </submittedName>
</protein>
<feature type="compositionally biased region" description="Basic and acidic residues" evidence="1">
    <location>
        <begin position="115"/>
        <end position="124"/>
    </location>
</feature>
<proteinExistence type="predicted"/>